<evidence type="ECO:0000313" key="2">
    <source>
        <dbReference type="EMBL" id="NYJ22780.1"/>
    </source>
</evidence>
<protein>
    <submittedName>
        <fullName evidence="2">Uncharacterized protein</fullName>
    </submittedName>
</protein>
<dbReference type="AlphaFoldDB" id="A0A853CVD6"/>
<evidence type="ECO:0000313" key="3">
    <source>
        <dbReference type="Proteomes" id="UP000578352"/>
    </source>
</evidence>
<reference evidence="2 3" key="1">
    <citation type="submission" date="2020-07" db="EMBL/GenBank/DDBJ databases">
        <title>Sequencing the genomes of 1000 actinobacteria strains.</title>
        <authorList>
            <person name="Klenk H.-P."/>
        </authorList>
    </citation>
    <scope>NUCLEOTIDE SEQUENCE [LARGE SCALE GENOMIC DNA]</scope>
    <source>
        <strain evidence="2 3">DSM 15165</strain>
    </source>
</reference>
<proteinExistence type="predicted"/>
<evidence type="ECO:0000256" key="1">
    <source>
        <dbReference type="SAM" id="MobiDB-lite"/>
    </source>
</evidence>
<sequence>MLKPLHADDRGSLAGGPGSPVPHPIEVVVGGHRLRATRAMGELFLKAARANARTAGAPLTPLSHSEGVELLHITAATPVTVSDVGRGDGIALILWRWPEPEPAADAPAEAAYRPEDRPEDRLLVLFDAPDEWLGRDAGAEHLAAVRSLIAGLAEDAGLREPEEFAYSWHILMEGAVVDAAEGDVEAAHRAKAMGRDLIARHRRGVAQADAGDHRVDPRWALG</sequence>
<dbReference type="EMBL" id="JACCFL010000001">
    <property type="protein sequence ID" value="NYJ22780.1"/>
    <property type="molecule type" value="Genomic_DNA"/>
</dbReference>
<feature type="compositionally biased region" description="Basic and acidic residues" evidence="1">
    <location>
        <begin position="1"/>
        <end position="11"/>
    </location>
</feature>
<dbReference type="RefSeq" id="WP_179604791.1">
    <property type="nucleotide sequence ID" value="NZ_BAABEH010000001.1"/>
</dbReference>
<organism evidence="2 3">
    <name type="scientific">Leifsonia shinshuensis</name>
    <dbReference type="NCBI Taxonomy" id="150026"/>
    <lineage>
        <taxon>Bacteria</taxon>
        <taxon>Bacillati</taxon>
        <taxon>Actinomycetota</taxon>
        <taxon>Actinomycetes</taxon>
        <taxon>Micrococcales</taxon>
        <taxon>Microbacteriaceae</taxon>
        <taxon>Leifsonia</taxon>
    </lineage>
</organism>
<gene>
    <name evidence="2" type="ORF">HNR13_001067</name>
</gene>
<feature type="region of interest" description="Disordered" evidence="1">
    <location>
        <begin position="1"/>
        <end position="24"/>
    </location>
</feature>
<dbReference type="Gene3D" id="1.10.357.10">
    <property type="entry name" value="Tetracycline Repressor, domain 2"/>
    <property type="match status" value="1"/>
</dbReference>
<name>A0A853CVD6_9MICO</name>
<dbReference type="Proteomes" id="UP000578352">
    <property type="component" value="Unassembled WGS sequence"/>
</dbReference>
<comment type="caution">
    <text evidence="2">The sequence shown here is derived from an EMBL/GenBank/DDBJ whole genome shotgun (WGS) entry which is preliminary data.</text>
</comment>
<accession>A0A853CVD6</accession>